<evidence type="ECO:0000256" key="1">
    <source>
        <dbReference type="ARBA" id="ARBA00021292"/>
    </source>
</evidence>
<gene>
    <name evidence="4" type="ORF">GCM10010406_03840</name>
</gene>
<feature type="domain" description="DUF3492" evidence="3">
    <location>
        <begin position="214"/>
        <end position="311"/>
    </location>
</feature>
<dbReference type="SUPFAM" id="SSF53756">
    <property type="entry name" value="UDP-Glycosyltransferase/glycogen phosphorylase"/>
    <property type="match status" value="1"/>
</dbReference>
<dbReference type="InterPro" id="IPR022622">
    <property type="entry name" value="DUF3492"/>
</dbReference>
<feature type="region of interest" description="Disordered" evidence="2">
    <location>
        <begin position="95"/>
        <end position="136"/>
    </location>
</feature>
<evidence type="ECO:0000313" key="5">
    <source>
        <dbReference type="Proteomes" id="UP001501358"/>
    </source>
</evidence>
<dbReference type="Proteomes" id="UP001501358">
    <property type="component" value="Unassembled WGS sequence"/>
</dbReference>
<evidence type="ECO:0000259" key="3">
    <source>
        <dbReference type="Pfam" id="PF11997"/>
    </source>
</evidence>
<accession>A0ABN3KW69</accession>
<dbReference type="PANTHER" id="PTHR12526">
    <property type="entry name" value="GLYCOSYLTRANSFERASE"/>
    <property type="match status" value="1"/>
</dbReference>
<organism evidence="4 5">
    <name type="scientific">Streptomyces thermolineatus</name>
    <dbReference type="NCBI Taxonomy" id="44033"/>
    <lineage>
        <taxon>Bacteria</taxon>
        <taxon>Bacillati</taxon>
        <taxon>Actinomycetota</taxon>
        <taxon>Actinomycetes</taxon>
        <taxon>Kitasatosporales</taxon>
        <taxon>Streptomycetaceae</taxon>
        <taxon>Streptomyces</taxon>
    </lineage>
</organism>
<evidence type="ECO:0000256" key="2">
    <source>
        <dbReference type="SAM" id="MobiDB-lite"/>
    </source>
</evidence>
<feature type="compositionally biased region" description="Basic and acidic residues" evidence="2">
    <location>
        <begin position="609"/>
        <end position="619"/>
    </location>
</feature>
<keyword evidence="5" id="KW-1185">Reference proteome</keyword>
<protein>
    <recommendedName>
        <fullName evidence="1">D-inositol 3-phosphate glycosyltransferase</fullName>
    </recommendedName>
</protein>
<proteinExistence type="predicted"/>
<dbReference type="EMBL" id="BAAATA010000002">
    <property type="protein sequence ID" value="GAA2471460.1"/>
    <property type="molecule type" value="Genomic_DNA"/>
</dbReference>
<dbReference type="RefSeq" id="WP_344381336.1">
    <property type="nucleotide sequence ID" value="NZ_BAAATA010000002.1"/>
</dbReference>
<feature type="region of interest" description="Disordered" evidence="2">
    <location>
        <begin position="413"/>
        <end position="435"/>
    </location>
</feature>
<dbReference type="Gene3D" id="3.40.50.2000">
    <property type="entry name" value="Glycogen Phosphorylase B"/>
    <property type="match status" value="2"/>
</dbReference>
<dbReference type="Pfam" id="PF13692">
    <property type="entry name" value="Glyco_trans_1_4"/>
    <property type="match status" value="1"/>
</dbReference>
<evidence type="ECO:0000313" key="4">
    <source>
        <dbReference type="EMBL" id="GAA2471460.1"/>
    </source>
</evidence>
<feature type="region of interest" description="Disordered" evidence="2">
    <location>
        <begin position="48"/>
        <end position="73"/>
    </location>
</feature>
<reference evidence="4 5" key="1">
    <citation type="journal article" date="2019" name="Int. J. Syst. Evol. Microbiol.">
        <title>The Global Catalogue of Microorganisms (GCM) 10K type strain sequencing project: providing services to taxonomists for standard genome sequencing and annotation.</title>
        <authorList>
            <consortium name="The Broad Institute Genomics Platform"/>
            <consortium name="The Broad Institute Genome Sequencing Center for Infectious Disease"/>
            <person name="Wu L."/>
            <person name="Ma J."/>
        </authorList>
    </citation>
    <scope>NUCLEOTIDE SEQUENCE [LARGE SCALE GENOMIC DNA]</scope>
    <source>
        <strain evidence="4 5">JCM 6307</strain>
    </source>
</reference>
<feature type="region of interest" description="Disordered" evidence="2">
    <location>
        <begin position="586"/>
        <end position="630"/>
    </location>
</feature>
<sequence>MRIALLTEGAHPDSWSDAREWCDRLARGLPGHDFEEYVLTRTAAEQRHCEETPSGGRPVHAQPLWGVPAGRAGTARGRAGRRFLAHYRDLAAATAASAAAPRAPAPAPRNGPDRGPDPGPEQGPDRAPGGRDGEADRFASGLYGLAELAGEGTALPGLLRGEAALAVLEDAWRACGPTVEDLLVVNTAVERALRPLSAPWYGRPAPSSRRGPALVRADLCHAVVAGATALPALPGLLARHFFGVPLLLTEHGSVLRGQYLAQARSRLPRPVRALTSAFHRLLLQEAYHRAALVTCDHAHTRRWQERCGADPGRLRTVHPGTDPAPFRAVAEAAEDAARLPAPEDHPPDPGRPATVVWTGRIGPAQDPAGALRAFAEVRGRMPRARLRIVGPVAEQADEEYLAHCRELAARLFPDTPPGAAAGEPGDGPGDGPPVVFERSDVPDGPHAADVCASGDVVVPAGSGAGDFPRELVEAMLCGRATVTPDAGAAREVVGGTGLVVPPRSPRALAAACLALLADPARAARLGAAARSRALELFTAERTAAAFQGLYLELVSHTPAPRHRDAPGPGAAQRPFARPAEARLPGRWALAGARAQDRADAEAGAGAGAERFRPGPDARPRALAGPGGGDR</sequence>
<name>A0ABN3KW69_9ACTN</name>
<dbReference type="PANTHER" id="PTHR12526:SF636">
    <property type="entry name" value="BLL3647 PROTEIN"/>
    <property type="match status" value="1"/>
</dbReference>
<comment type="caution">
    <text evidence="4">The sequence shown here is derived from an EMBL/GenBank/DDBJ whole genome shotgun (WGS) entry which is preliminary data.</text>
</comment>
<dbReference type="Pfam" id="PF11997">
    <property type="entry name" value="DUF3492"/>
    <property type="match status" value="1"/>
</dbReference>